<gene>
    <name evidence="10" type="ORF">B0T22DRAFT_376761</name>
</gene>
<protein>
    <submittedName>
        <fullName evidence="10">Metalloprotease</fullName>
    </submittedName>
</protein>
<dbReference type="InterPro" id="IPR013856">
    <property type="entry name" value="Peptidase_M4_domain"/>
</dbReference>
<feature type="domain" description="Peptidase M4" evidence="8">
    <location>
        <begin position="173"/>
        <end position="257"/>
    </location>
</feature>
<name>A0AAE1CDF3_9PEZI</name>
<feature type="compositionally biased region" description="Basic residues" evidence="7">
    <location>
        <begin position="53"/>
        <end position="66"/>
    </location>
</feature>
<evidence type="ECO:0000256" key="3">
    <source>
        <dbReference type="ARBA" id="ARBA00022723"/>
    </source>
</evidence>
<dbReference type="GO" id="GO:0004222">
    <property type="term" value="F:metalloendopeptidase activity"/>
    <property type="evidence" value="ECO:0007669"/>
    <property type="project" value="InterPro"/>
</dbReference>
<evidence type="ECO:0000259" key="8">
    <source>
        <dbReference type="Pfam" id="PF01447"/>
    </source>
</evidence>
<dbReference type="GO" id="GO:0046872">
    <property type="term" value="F:metal ion binding"/>
    <property type="evidence" value="ECO:0007669"/>
    <property type="project" value="UniProtKB-KW"/>
</dbReference>
<reference evidence="10" key="2">
    <citation type="submission" date="2023-06" db="EMBL/GenBank/DDBJ databases">
        <authorList>
            <consortium name="Lawrence Berkeley National Laboratory"/>
            <person name="Haridas S."/>
            <person name="Hensen N."/>
            <person name="Bonometti L."/>
            <person name="Westerberg I."/>
            <person name="Brannstrom I.O."/>
            <person name="Guillou S."/>
            <person name="Cros-Aarteil S."/>
            <person name="Calhoun S."/>
            <person name="Kuo A."/>
            <person name="Mondo S."/>
            <person name="Pangilinan J."/>
            <person name="Riley R."/>
            <person name="Labutti K."/>
            <person name="Andreopoulos B."/>
            <person name="Lipzen A."/>
            <person name="Chen C."/>
            <person name="Yanf M."/>
            <person name="Daum C."/>
            <person name="Ng V."/>
            <person name="Clum A."/>
            <person name="Steindorff A."/>
            <person name="Ohm R."/>
            <person name="Martin F."/>
            <person name="Silar P."/>
            <person name="Natvig D."/>
            <person name="Lalanne C."/>
            <person name="Gautier V."/>
            <person name="Ament-Velasquez S.L."/>
            <person name="Kruys A."/>
            <person name="Hutchinson M.I."/>
            <person name="Powell A.J."/>
            <person name="Barry K."/>
            <person name="Miller A.N."/>
            <person name="Grigoriev I.V."/>
            <person name="Debuchy R."/>
            <person name="Gladieux P."/>
            <person name="Thoren M.H."/>
            <person name="Johannesson H."/>
        </authorList>
    </citation>
    <scope>NUCLEOTIDE SEQUENCE</scope>
    <source>
        <strain evidence="10">CBS 314.62</strain>
    </source>
</reference>
<dbReference type="PRINTS" id="PR00730">
    <property type="entry name" value="THERMOLYSIN"/>
</dbReference>
<dbReference type="GO" id="GO:0006508">
    <property type="term" value="P:proteolysis"/>
    <property type="evidence" value="ECO:0007669"/>
    <property type="project" value="UniProtKB-KW"/>
</dbReference>
<dbReference type="Proteomes" id="UP001270362">
    <property type="component" value="Unassembled WGS sequence"/>
</dbReference>
<evidence type="ECO:0000256" key="1">
    <source>
        <dbReference type="ARBA" id="ARBA00009388"/>
    </source>
</evidence>
<feature type="domain" description="Peptidase M4 C-terminal" evidence="9">
    <location>
        <begin position="260"/>
        <end position="436"/>
    </location>
</feature>
<dbReference type="Pfam" id="PF01447">
    <property type="entry name" value="Peptidase_M4"/>
    <property type="match status" value="1"/>
</dbReference>
<dbReference type="PANTHER" id="PTHR43579:SF1">
    <property type="entry name" value="NEUTRAL METALLOPROTEINASE"/>
    <property type="match status" value="1"/>
</dbReference>
<organism evidence="10 11">
    <name type="scientific">Podospora appendiculata</name>
    <dbReference type="NCBI Taxonomy" id="314037"/>
    <lineage>
        <taxon>Eukaryota</taxon>
        <taxon>Fungi</taxon>
        <taxon>Dikarya</taxon>
        <taxon>Ascomycota</taxon>
        <taxon>Pezizomycotina</taxon>
        <taxon>Sordariomycetes</taxon>
        <taxon>Sordariomycetidae</taxon>
        <taxon>Sordariales</taxon>
        <taxon>Podosporaceae</taxon>
        <taxon>Podospora</taxon>
    </lineage>
</organism>
<keyword evidence="6 10" id="KW-0482">Metalloprotease</keyword>
<dbReference type="AlphaFoldDB" id="A0AAE1CDF3"/>
<evidence type="ECO:0000313" key="10">
    <source>
        <dbReference type="EMBL" id="KAK3689446.1"/>
    </source>
</evidence>
<dbReference type="Gene3D" id="3.10.170.10">
    <property type="match status" value="1"/>
</dbReference>
<evidence type="ECO:0000256" key="7">
    <source>
        <dbReference type="SAM" id="MobiDB-lite"/>
    </source>
</evidence>
<keyword evidence="5" id="KW-0862">Zinc</keyword>
<dbReference type="InterPro" id="IPR001570">
    <property type="entry name" value="Peptidase_M4_C_domain"/>
</dbReference>
<reference evidence="10" key="1">
    <citation type="journal article" date="2023" name="Mol. Phylogenet. Evol.">
        <title>Genome-scale phylogeny and comparative genomics of the fungal order Sordariales.</title>
        <authorList>
            <person name="Hensen N."/>
            <person name="Bonometti L."/>
            <person name="Westerberg I."/>
            <person name="Brannstrom I.O."/>
            <person name="Guillou S."/>
            <person name="Cros-Aarteil S."/>
            <person name="Calhoun S."/>
            <person name="Haridas S."/>
            <person name="Kuo A."/>
            <person name="Mondo S."/>
            <person name="Pangilinan J."/>
            <person name="Riley R."/>
            <person name="LaButti K."/>
            <person name="Andreopoulos B."/>
            <person name="Lipzen A."/>
            <person name="Chen C."/>
            <person name="Yan M."/>
            <person name="Daum C."/>
            <person name="Ng V."/>
            <person name="Clum A."/>
            <person name="Steindorff A."/>
            <person name="Ohm R.A."/>
            <person name="Martin F."/>
            <person name="Silar P."/>
            <person name="Natvig D.O."/>
            <person name="Lalanne C."/>
            <person name="Gautier V."/>
            <person name="Ament-Velasquez S.L."/>
            <person name="Kruys A."/>
            <person name="Hutchinson M.I."/>
            <person name="Powell A.J."/>
            <person name="Barry K."/>
            <person name="Miller A.N."/>
            <person name="Grigoriev I.V."/>
            <person name="Debuchy R."/>
            <person name="Gladieux P."/>
            <person name="Hiltunen Thoren M."/>
            <person name="Johannesson H."/>
        </authorList>
    </citation>
    <scope>NUCLEOTIDE SEQUENCE</scope>
    <source>
        <strain evidence="10">CBS 314.62</strain>
    </source>
</reference>
<keyword evidence="4" id="KW-0378">Hydrolase</keyword>
<dbReference type="Pfam" id="PF02868">
    <property type="entry name" value="Peptidase_M4_C"/>
    <property type="match status" value="1"/>
</dbReference>
<keyword evidence="11" id="KW-1185">Reference proteome</keyword>
<evidence type="ECO:0000256" key="6">
    <source>
        <dbReference type="ARBA" id="ARBA00023049"/>
    </source>
</evidence>
<evidence type="ECO:0000256" key="2">
    <source>
        <dbReference type="ARBA" id="ARBA00022670"/>
    </source>
</evidence>
<proteinExistence type="inferred from homology"/>
<accession>A0AAE1CDF3</accession>
<dbReference type="InterPro" id="IPR023612">
    <property type="entry name" value="Peptidase_M4"/>
</dbReference>
<evidence type="ECO:0000256" key="4">
    <source>
        <dbReference type="ARBA" id="ARBA00022801"/>
    </source>
</evidence>
<comment type="caution">
    <text evidence="10">The sequence shown here is derived from an EMBL/GenBank/DDBJ whole genome shotgun (WGS) entry which is preliminary data.</text>
</comment>
<dbReference type="PANTHER" id="PTHR43579">
    <property type="match status" value="1"/>
</dbReference>
<dbReference type="Gene3D" id="1.10.390.10">
    <property type="entry name" value="Neutral Protease Domain 2"/>
    <property type="match status" value="1"/>
</dbReference>
<dbReference type="InterPro" id="IPR052759">
    <property type="entry name" value="Metalloprotease_M4"/>
</dbReference>
<dbReference type="SUPFAM" id="SSF55486">
    <property type="entry name" value="Metalloproteases ('zincins'), catalytic domain"/>
    <property type="match status" value="1"/>
</dbReference>
<keyword evidence="3" id="KW-0479">Metal-binding</keyword>
<dbReference type="EMBL" id="JAULSO010000002">
    <property type="protein sequence ID" value="KAK3689446.1"/>
    <property type="molecule type" value="Genomic_DNA"/>
</dbReference>
<comment type="similarity">
    <text evidence="1">Belongs to the peptidase M4 family.</text>
</comment>
<evidence type="ECO:0000313" key="11">
    <source>
        <dbReference type="Proteomes" id="UP001270362"/>
    </source>
</evidence>
<dbReference type="CDD" id="cd09597">
    <property type="entry name" value="M4_TLP"/>
    <property type="match status" value="1"/>
</dbReference>
<keyword evidence="2" id="KW-0645">Protease</keyword>
<dbReference type="InterPro" id="IPR027268">
    <property type="entry name" value="Peptidase_M4/M1_CTD_sf"/>
</dbReference>
<sequence>MARDHICSIVPPHLLDSMSKSSDPEIRESAITTLSLQSATCKHRYELLASKAGGHHHHGSHGHGKSSHPPPAAAQGIVPGVLLESIAQSENVDDAAKDEAQKNLAISQQVRDDRATVAGVAAGVAGAAAGDTASGFWRGVYDMHNRGNAESVASFNLLPGTAKRLEGQPPSTDKAVNEAYDSALKVLEFYKKTFNYSSLDNENMRVKSSVHFAQGLGNAFWLSTKSQMVYGDGNKFIHNFTSCIDVIGHEMTHAVTQYNSALEYQNESGALNEHLSDAFGIMVKQSVEDETAANADWLIGEGVLLPGVKGVALRNMKEPGTAYNDPRFGADIQPPTVGDIPAVMAKYGTFIRDRDYGGVHIFSGIPNRAFALAAIAFGGYTWEKAGQIWWKVATGGVIASNCTFVQFADATVDAAQELFGDDAAAVVRDAWNQVGVVRSV</sequence>
<evidence type="ECO:0000259" key="9">
    <source>
        <dbReference type="Pfam" id="PF02868"/>
    </source>
</evidence>
<feature type="region of interest" description="Disordered" evidence="7">
    <location>
        <begin position="52"/>
        <end position="72"/>
    </location>
</feature>
<evidence type="ECO:0000256" key="5">
    <source>
        <dbReference type="ARBA" id="ARBA00022833"/>
    </source>
</evidence>